<dbReference type="GO" id="GO:0051301">
    <property type="term" value="P:cell division"/>
    <property type="evidence" value="ECO:0007669"/>
    <property type="project" value="UniProtKB-KW"/>
</dbReference>
<name>A0A1H1TTT5_9PSED</name>
<dbReference type="Gene3D" id="3.30.160.880">
    <property type="entry name" value="Cell division protein ZapA protomer, N-terminal domain"/>
    <property type="match status" value="1"/>
</dbReference>
<organism evidence="3 4">
    <name type="scientific">Pseudomonas oryzae</name>
    <dbReference type="NCBI Taxonomy" id="1392877"/>
    <lineage>
        <taxon>Bacteria</taxon>
        <taxon>Pseudomonadati</taxon>
        <taxon>Pseudomonadota</taxon>
        <taxon>Gammaproteobacteria</taxon>
        <taxon>Pseudomonadales</taxon>
        <taxon>Pseudomonadaceae</taxon>
        <taxon>Pseudomonas</taxon>
    </lineage>
</organism>
<dbReference type="EMBL" id="LT629751">
    <property type="protein sequence ID" value="SDS63610.1"/>
    <property type="molecule type" value="Genomic_DNA"/>
</dbReference>
<dbReference type="InterPro" id="IPR042233">
    <property type="entry name" value="Cell_div_ZapA_N"/>
</dbReference>
<proteinExistence type="inferred from homology"/>
<dbReference type="InterPro" id="IPR036192">
    <property type="entry name" value="Cell_div_ZapA-like_sf"/>
</dbReference>
<dbReference type="RefSeq" id="WP_090349031.1">
    <property type="nucleotide sequence ID" value="NZ_LT629751.1"/>
</dbReference>
<evidence type="ECO:0000256" key="2">
    <source>
        <dbReference type="ARBA" id="ARBA00023054"/>
    </source>
</evidence>
<keyword evidence="3" id="KW-0132">Cell division</keyword>
<sequence length="93" mass="10455">MTEHVVRALKILGRDFSIKASPGEEMVLEQAIALLQKRVDENQQRFPLAGSHELLVLAALNLCVPLLEQEERLRQVEARLSATAERIARQLQG</sequence>
<comment type="similarity">
    <text evidence="1">Belongs to the ZapA family. Type 1 subfamily.</text>
</comment>
<evidence type="ECO:0000313" key="4">
    <source>
        <dbReference type="Proteomes" id="UP000243359"/>
    </source>
</evidence>
<dbReference type="OrthoDB" id="6904039at2"/>
<dbReference type="InterPro" id="IPR007838">
    <property type="entry name" value="Cell_div_ZapA-like"/>
</dbReference>
<dbReference type="SUPFAM" id="SSF102829">
    <property type="entry name" value="Cell division protein ZapA-like"/>
    <property type="match status" value="1"/>
</dbReference>
<keyword evidence="3" id="KW-0131">Cell cycle</keyword>
<dbReference type="STRING" id="1392877.SAMN05216221_2259"/>
<evidence type="ECO:0000313" key="3">
    <source>
        <dbReference type="EMBL" id="SDS63610.1"/>
    </source>
</evidence>
<dbReference type="Proteomes" id="UP000243359">
    <property type="component" value="Chromosome I"/>
</dbReference>
<reference evidence="4" key="1">
    <citation type="submission" date="2016-10" db="EMBL/GenBank/DDBJ databases">
        <authorList>
            <person name="Varghese N."/>
            <person name="Submissions S."/>
        </authorList>
    </citation>
    <scope>NUCLEOTIDE SEQUENCE [LARGE SCALE GENOMIC DNA]</scope>
    <source>
        <strain evidence="4">KCTC 32247</strain>
    </source>
</reference>
<dbReference type="AlphaFoldDB" id="A0A1H1TTT5"/>
<evidence type="ECO:0000256" key="1">
    <source>
        <dbReference type="ARBA" id="ARBA00010074"/>
    </source>
</evidence>
<gene>
    <name evidence="3" type="ORF">SAMN05216221_2259</name>
</gene>
<protein>
    <submittedName>
        <fullName evidence="3">Cell division protein ZapA, inhibits GTPase activity of FtsZ</fullName>
    </submittedName>
</protein>
<keyword evidence="2" id="KW-0175">Coiled coil</keyword>
<dbReference type="Pfam" id="PF05164">
    <property type="entry name" value="ZapA"/>
    <property type="match status" value="1"/>
</dbReference>
<accession>A0A1H1TTT5</accession>
<keyword evidence="4" id="KW-1185">Reference proteome</keyword>